<keyword evidence="2" id="KW-0732">Signal</keyword>
<gene>
    <name evidence="3" type="ORF">D3226_11680</name>
</gene>
<dbReference type="RefSeq" id="WP_202382782.1">
    <property type="nucleotide sequence ID" value="NZ_BAAAMA010000010.1"/>
</dbReference>
<evidence type="ECO:0000256" key="1">
    <source>
        <dbReference type="SAM" id="MobiDB-lite"/>
    </source>
</evidence>
<keyword evidence="4" id="KW-1185">Reference proteome</keyword>
<feature type="compositionally biased region" description="Basic and acidic residues" evidence="1">
    <location>
        <begin position="49"/>
        <end position="72"/>
    </location>
</feature>
<evidence type="ECO:0000256" key="2">
    <source>
        <dbReference type="SAM" id="SignalP"/>
    </source>
</evidence>
<feature type="signal peptide" evidence="2">
    <location>
        <begin position="1"/>
        <end position="30"/>
    </location>
</feature>
<reference evidence="3 4" key="1">
    <citation type="submission" date="2018-09" db="EMBL/GenBank/DDBJ databases">
        <title>Comparative genomics of Leucobacter spp.</title>
        <authorList>
            <person name="Reis A.C."/>
            <person name="Kolvenbach B.A."/>
            <person name="Corvini P.F.X."/>
            <person name="Nunes O.C."/>
        </authorList>
    </citation>
    <scope>NUCLEOTIDE SEQUENCE [LARGE SCALE GENOMIC DNA]</scope>
    <source>
        <strain evidence="3 4">L-1</strain>
    </source>
</reference>
<name>A0ABS1SR41_9MICO</name>
<sequence>MREWRNPRPQRLLFAVCAATLLALPLTACAPEPGADTGNTIPESVAGAKGKEGDSSEGKGGDGESWPERDTSAELPKSTTLPDSFPAEQFRLPDGAIVDDAGARSDTAWFVVLRAADTTVADALWNEIIATNGFTAAETTGTAEGGVSAQLTGAGVSALGITIPQEDGQVLLSYDIELAP</sequence>
<evidence type="ECO:0000313" key="3">
    <source>
        <dbReference type="EMBL" id="MBL3690611.1"/>
    </source>
</evidence>
<comment type="caution">
    <text evidence="3">The sequence shown here is derived from an EMBL/GenBank/DDBJ whole genome shotgun (WGS) entry which is preliminary data.</text>
</comment>
<dbReference type="EMBL" id="QYAD01000004">
    <property type="protein sequence ID" value="MBL3690611.1"/>
    <property type="molecule type" value="Genomic_DNA"/>
</dbReference>
<feature type="chain" id="PRO_5047014645" description="Lipoprotein" evidence="2">
    <location>
        <begin position="31"/>
        <end position="180"/>
    </location>
</feature>
<protein>
    <recommendedName>
        <fullName evidence="5">Lipoprotein</fullName>
    </recommendedName>
</protein>
<accession>A0ABS1SR41</accession>
<dbReference type="Proteomes" id="UP001646141">
    <property type="component" value="Unassembled WGS sequence"/>
</dbReference>
<evidence type="ECO:0008006" key="5">
    <source>
        <dbReference type="Google" id="ProtNLM"/>
    </source>
</evidence>
<organism evidence="3 4">
    <name type="scientific">Leucobacter chromiireducens subsp. chromiireducens</name>
    <dbReference type="NCBI Taxonomy" id="660067"/>
    <lineage>
        <taxon>Bacteria</taxon>
        <taxon>Bacillati</taxon>
        <taxon>Actinomycetota</taxon>
        <taxon>Actinomycetes</taxon>
        <taxon>Micrococcales</taxon>
        <taxon>Microbacteriaceae</taxon>
        <taxon>Leucobacter</taxon>
    </lineage>
</organism>
<proteinExistence type="predicted"/>
<feature type="region of interest" description="Disordered" evidence="1">
    <location>
        <begin position="32"/>
        <end position="86"/>
    </location>
</feature>
<evidence type="ECO:0000313" key="4">
    <source>
        <dbReference type="Proteomes" id="UP001646141"/>
    </source>
</evidence>